<dbReference type="EMBL" id="JAXCGZ010000642">
    <property type="protein sequence ID" value="KAK7085710.1"/>
    <property type="molecule type" value="Genomic_DNA"/>
</dbReference>
<keyword evidence="2" id="KW-1185">Reference proteome</keyword>
<evidence type="ECO:0000313" key="1">
    <source>
        <dbReference type="EMBL" id="KAK7085710.1"/>
    </source>
</evidence>
<comment type="caution">
    <text evidence="1">The sequence shown here is derived from an EMBL/GenBank/DDBJ whole genome shotgun (WGS) entry which is preliminary data.</text>
</comment>
<dbReference type="Proteomes" id="UP001381693">
    <property type="component" value="Unassembled WGS sequence"/>
</dbReference>
<name>A0AAN8XJG2_HALRR</name>
<protein>
    <submittedName>
        <fullName evidence="1">Uncharacterized protein</fullName>
    </submittedName>
</protein>
<accession>A0AAN8XJG2</accession>
<feature type="non-terminal residue" evidence="1">
    <location>
        <position position="1"/>
    </location>
</feature>
<dbReference type="AlphaFoldDB" id="A0AAN8XJG2"/>
<reference evidence="1 2" key="1">
    <citation type="submission" date="2023-11" db="EMBL/GenBank/DDBJ databases">
        <title>Halocaridina rubra genome assembly.</title>
        <authorList>
            <person name="Smith C."/>
        </authorList>
    </citation>
    <scope>NUCLEOTIDE SEQUENCE [LARGE SCALE GENOMIC DNA]</scope>
    <source>
        <strain evidence="1">EP-1</strain>
        <tissue evidence="1">Whole</tissue>
    </source>
</reference>
<evidence type="ECO:0000313" key="2">
    <source>
        <dbReference type="Proteomes" id="UP001381693"/>
    </source>
</evidence>
<organism evidence="1 2">
    <name type="scientific">Halocaridina rubra</name>
    <name type="common">Hawaiian red shrimp</name>
    <dbReference type="NCBI Taxonomy" id="373956"/>
    <lineage>
        <taxon>Eukaryota</taxon>
        <taxon>Metazoa</taxon>
        <taxon>Ecdysozoa</taxon>
        <taxon>Arthropoda</taxon>
        <taxon>Crustacea</taxon>
        <taxon>Multicrustacea</taxon>
        <taxon>Malacostraca</taxon>
        <taxon>Eumalacostraca</taxon>
        <taxon>Eucarida</taxon>
        <taxon>Decapoda</taxon>
        <taxon>Pleocyemata</taxon>
        <taxon>Caridea</taxon>
        <taxon>Atyoidea</taxon>
        <taxon>Atyidae</taxon>
        <taxon>Halocaridina</taxon>
    </lineage>
</organism>
<proteinExistence type="predicted"/>
<sequence length="61" mass="6769">NEMSTGYSASGHGRSRCRSRVHTIQHVQAPDLNFSCQTRQNILAEKADRQLSVSVRAGEVQ</sequence>
<gene>
    <name evidence="1" type="ORF">SK128_004909</name>
</gene>
<feature type="non-terminal residue" evidence="1">
    <location>
        <position position="61"/>
    </location>
</feature>